<reference evidence="2" key="1">
    <citation type="submission" date="2023-04" db="EMBL/GenBank/DDBJ databases">
        <authorList>
            <consortium name="ELIXIR-Norway"/>
        </authorList>
    </citation>
    <scope>NUCLEOTIDE SEQUENCE [LARGE SCALE GENOMIC DNA]</scope>
</reference>
<evidence type="ECO:0000313" key="2">
    <source>
        <dbReference type="EMBL" id="CAI9159592.1"/>
    </source>
</evidence>
<accession>A0ABN8YDH1</accession>
<dbReference type="Proteomes" id="UP001176941">
    <property type="component" value="Chromosome 19"/>
</dbReference>
<keyword evidence="3" id="KW-1185">Reference proteome</keyword>
<feature type="compositionally biased region" description="Low complexity" evidence="1">
    <location>
        <begin position="51"/>
        <end position="63"/>
    </location>
</feature>
<feature type="compositionally biased region" description="Basic and acidic residues" evidence="1">
    <location>
        <begin position="104"/>
        <end position="115"/>
    </location>
</feature>
<organism evidence="2 3">
    <name type="scientific">Rangifer tarandus platyrhynchus</name>
    <name type="common">Svalbard reindeer</name>
    <dbReference type="NCBI Taxonomy" id="3082113"/>
    <lineage>
        <taxon>Eukaryota</taxon>
        <taxon>Metazoa</taxon>
        <taxon>Chordata</taxon>
        <taxon>Craniata</taxon>
        <taxon>Vertebrata</taxon>
        <taxon>Euteleostomi</taxon>
        <taxon>Mammalia</taxon>
        <taxon>Eutheria</taxon>
        <taxon>Laurasiatheria</taxon>
        <taxon>Artiodactyla</taxon>
        <taxon>Ruminantia</taxon>
        <taxon>Pecora</taxon>
        <taxon>Cervidae</taxon>
        <taxon>Odocoileinae</taxon>
        <taxon>Rangifer</taxon>
    </lineage>
</organism>
<feature type="region of interest" description="Disordered" evidence="1">
    <location>
        <begin position="1"/>
        <end position="149"/>
    </location>
</feature>
<feature type="compositionally biased region" description="Pro residues" evidence="1">
    <location>
        <begin position="1"/>
        <end position="14"/>
    </location>
</feature>
<name>A0ABN8YDH1_RANTA</name>
<proteinExistence type="predicted"/>
<feature type="compositionally biased region" description="Low complexity" evidence="1">
    <location>
        <begin position="15"/>
        <end position="34"/>
    </location>
</feature>
<evidence type="ECO:0000256" key="1">
    <source>
        <dbReference type="SAM" id="MobiDB-lite"/>
    </source>
</evidence>
<protein>
    <submittedName>
        <fullName evidence="2">Uncharacterized protein</fullName>
    </submittedName>
</protein>
<gene>
    <name evidence="2" type="ORF">MRATA1EN1_LOCUS8554</name>
</gene>
<dbReference type="EMBL" id="OX459955">
    <property type="protein sequence ID" value="CAI9159592.1"/>
    <property type="molecule type" value="Genomic_DNA"/>
</dbReference>
<sequence>MDPEPQCRPSPPRRPLQSRGPRASAGQSASCSAARPGFGRAKPAPPRPEARSPALVSPRRAAPAAPPSAPSLVGAATGGAAAGGHAAVPAPDRRAPLPSPPHSTPRDSVLRREPRPLLQTLASSSHPLPAGKLRGGAGGRATSALLSTL</sequence>
<evidence type="ECO:0000313" key="3">
    <source>
        <dbReference type="Proteomes" id="UP001176941"/>
    </source>
</evidence>